<keyword evidence="3" id="KW-1185">Reference proteome</keyword>
<protein>
    <submittedName>
        <fullName evidence="2">Uncharacterized protein</fullName>
    </submittedName>
</protein>
<dbReference type="Proteomes" id="UP000623958">
    <property type="component" value="Unassembled WGS sequence"/>
</dbReference>
<feature type="chain" id="PRO_5037334545" evidence="1">
    <location>
        <begin position="31"/>
        <end position="134"/>
    </location>
</feature>
<dbReference type="AlphaFoldDB" id="A0A919F9J3"/>
<sequence>MPFMPENVVMRMFRILLAALSLPVAATAHAEPGARTHYFELVNRAHDSVVSLSIAPAGTGAFREQALAEPLQGGGDSITVGALGTGCRYDLRFVFRDGRTLVYEGADACRARVVRIRALPRGGTGSRFVAALGR</sequence>
<comment type="caution">
    <text evidence="2">The sequence shown here is derived from an EMBL/GenBank/DDBJ whole genome shotgun (WGS) entry which is preliminary data.</text>
</comment>
<reference evidence="2" key="2">
    <citation type="submission" date="2020-09" db="EMBL/GenBank/DDBJ databases">
        <authorList>
            <person name="Sun Q."/>
            <person name="Ohkuma M."/>
        </authorList>
    </citation>
    <scope>NUCLEOTIDE SEQUENCE</scope>
    <source>
        <strain evidence="2">JCM 13306</strain>
    </source>
</reference>
<gene>
    <name evidence="2" type="ORF">GCM10009090_28760</name>
</gene>
<reference evidence="2" key="1">
    <citation type="journal article" date="2014" name="Int. J. Syst. Evol. Microbiol.">
        <title>Complete genome sequence of Corynebacterium casei LMG S-19264T (=DSM 44701T), isolated from a smear-ripened cheese.</title>
        <authorList>
            <consortium name="US DOE Joint Genome Institute (JGI-PGF)"/>
            <person name="Walter F."/>
            <person name="Albersmeier A."/>
            <person name="Kalinowski J."/>
            <person name="Ruckert C."/>
        </authorList>
    </citation>
    <scope>NUCLEOTIDE SEQUENCE</scope>
    <source>
        <strain evidence="2">JCM 13306</strain>
    </source>
</reference>
<organism evidence="2 3">
    <name type="scientific">Xanthomonas boreopolis</name>
    <dbReference type="NCBI Taxonomy" id="86183"/>
    <lineage>
        <taxon>Bacteria</taxon>
        <taxon>Pseudomonadati</taxon>
        <taxon>Pseudomonadota</taxon>
        <taxon>Gammaproteobacteria</taxon>
        <taxon>Lysobacterales</taxon>
        <taxon>Lysobacteraceae</taxon>
        <taxon>Xanthomonas</taxon>
    </lineage>
</organism>
<dbReference type="EMBL" id="BNBA01000025">
    <property type="protein sequence ID" value="GHH57507.1"/>
    <property type="molecule type" value="Genomic_DNA"/>
</dbReference>
<keyword evidence="1" id="KW-0732">Signal</keyword>
<evidence type="ECO:0000313" key="2">
    <source>
        <dbReference type="EMBL" id="GHH57507.1"/>
    </source>
</evidence>
<feature type="signal peptide" evidence="1">
    <location>
        <begin position="1"/>
        <end position="30"/>
    </location>
</feature>
<evidence type="ECO:0000313" key="3">
    <source>
        <dbReference type="Proteomes" id="UP000623958"/>
    </source>
</evidence>
<proteinExistence type="predicted"/>
<accession>A0A919F9J3</accession>
<evidence type="ECO:0000256" key="1">
    <source>
        <dbReference type="SAM" id="SignalP"/>
    </source>
</evidence>
<name>A0A919F9J3_9XANT</name>